<name>A0A8K0NV84_LADFU</name>
<dbReference type="Proteomes" id="UP000792457">
    <property type="component" value="Unassembled WGS sequence"/>
</dbReference>
<keyword evidence="2" id="KW-1185">Reference proteome</keyword>
<reference evidence="1" key="1">
    <citation type="submission" date="2013-04" db="EMBL/GenBank/DDBJ databases">
        <authorList>
            <person name="Qu J."/>
            <person name="Murali S.C."/>
            <person name="Bandaranaike D."/>
            <person name="Bellair M."/>
            <person name="Blankenburg K."/>
            <person name="Chao H."/>
            <person name="Dinh H."/>
            <person name="Doddapaneni H."/>
            <person name="Downs B."/>
            <person name="Dugan-Rocha S."/>
            <person name="Elkadiri S."/>
            <person name="Gnanaolivu R.D."/>
            <person name="Hernandez B."/>
            <person name="Javaid M."/>
            <person name="Jayaseelan J.C."/>
            <person name="Lee S."/>
            <person name="Li M."/>
            <person name="Ming W."/>
            <person name="Munidasa M."/>
            <person name="Muniz J."/>
            <person name="Nguyen L."/>
            <person name="Ongeri F."/>
            <person name="Osuji N."/>
            <person name="Pu L.-L."/>
            <person name="Puazo M."/>
            <person name="Qu C."/>
            <person name="Quiroz J."/>
            <person name="Raj R."/>
            <person name="Weissenberger G."/>
            <person name="Xin Y."/>
            <person name="Zou X."/>
            <person name="Han Y."/>
            <person name="Richards S."/>
            <person name="Worley K."/>
            <person name="Muzny D."/>
            <person name="Gibbs R."/>
        </authorList>
    </citation>
    <scope>NUCLEOTIDE SEQUENCE</scope>
    <source>
        <strain evidence="1">Sampled in the wild</strain>
    </source>
</reference>
<evidence type="ECO:0000313" key="2">
    <source>
        <dbReference type="Proteomes" id="UP000792457"/>
    </source>
</evidence>
<accession>A0A8K0NV84</accession>
<reference evidence="1" key="2">
    <citation type="submission" date="2017-10" db="EMBL/GenBank/DDBJ databases">
        <title>Ladona fulva Genome sequencing and assembly.</title>
        <authorList>
            <person name="Murali S."/>
            <person name="Richards S."/>
            <person name="Bandaranaike D."/>
            <person name="Bellair M."/>
            <person name="Blankenburg K."/>
            <person name="Chao H."/>
            <person name="Dinh H."/>
            <person name="Doddapaneni H."/>
            <person name="Dugan-Rocha S."/>
            <person name="Elkadiri S."/>
            <person name="Gnanaolivu R."/>
            <person name="Hernandez B."/>
            <person name="Skinner E."/>
            <person name="Javaid M."/>
            <person name="Lee S."/>
            <person name="Li M."/>
            <person name="Ming W."/>
            <person name="Munidasa M."/>
            <person name="Muniz J."/>
            <person name="Nguyen L."/>
            <person name="Hughes D."/>
            <person name="Osuji N."/>
            <person name="Pu L.-L."/>
            <person name="Puazo M."/>
            <person name="Qu C."/>
            <person name="Quiroz J."/>
            <person name="Raj R."/>
            <person name="Weissenberger G."/>
            <person name="Xin Y."/>
            <person name="Zou X."/>
            <person name="Han Y."/>
            <person name="Worley K."/>
            <person name="Muzny D."/>
            <person name="Gibbs R."/>
        </authorList>
    </citation>
    <scope>NUCLEOTIDE SEQUENCE</scope>
    <source>
        <strain evidence="1">Sampled in the wild</strain>
    </source>
</reference>
<protein>
    <submittedName>
        <fullName evidence="1">Uncharacterized protein</fullName>
    </submittedName>
</protein>
<dbReference type="EMBL" id="KZ308152">
    <property type="protein sequence ID" value="KAG8223083.1"/>
    <property type="molecule type" value="Genomic_DNA"/>
</dbReference>
<comment type="caution">
    <text evidence="1">The sequence shown here is derived from an EMBL/GenBank/DDBJ whole genome shotgun (WGS) entry which is preliminary data.</text>
</comment>
<evidence type="ECO:0000313" key="1">
    <source>
        <dbReference type="EMBL" id="KAG8223083.1"/>
    </source>
</evidence>
<feature type="non-terminal residue" evidence="1">
    <location>
        <position position="1"/>
    </location>
</feature>
<dbReference type="AlphaFoldDB" id="A0A8K0NV84"/>
<organism evidence="1 2">
    <name type="scientific">Ladona fulva</name>
    <name type="common">Scarce chaser dragonfly</name>
    <name type="synonym">Libellula fulva</name>
    <dbReference type="NCBI Taxonomy" id="123851"/>
    <lineage>
        <taxon>Eukaryota</taxon>
        <taxon>Metazoa</taxon>
        <taxon>Ecdysozoa</taxon>
        <taxon>Arthropoda</taxon>
        <taxon>Hexapoda</taxon>
        <taxon>Insecta</taxon>
        <taxon>Pterygota</taxon>
        <taxon>Palaeoptera</taxon>
        <taxon>Odonata</taxon>
        <taxon>Epiprocta</taxon>
        <taxon>Anisoptera</taxon>
        <taxon>Libelluloidea</taxon>
        <taxon>Libellulidae</taxon>
        <taxon>Ladona</taxon>
    </lineage>
</organism>
<gene>
    <name evidence="1" type="ORF">J437_LFUL002031</name>
</gene>
<sequence length="115" mass="13278">MMDTLARWKWTLCSKCLRDRRNFLELDLVITPKKCLVAKKFMALLDLTVKNSSLASASKHHYLGSKIIEITALLATGTFIDSHFFILQVMNDLLLRIGVYCEQFPDACDIFHVRR</sequence>
<proteinExistence type="predicted"/>